<comment type="caution">
    <text evidence="1">The sequence shown here is derived from an EMBL/GenBank/DDBJ whole genome shotgun (WGS) entry which is preliminary data.</text>
</comment>
<accession>A0ACC1MQ35</accession>
<name>A0ACC1MQ35_9HYPO</name>
<proteinExistence type="predicted"/>
<dbReference type="EMBL" id="JANJQO010001819">
    <property type="protein sequence ID" value="KAJ2969125.1"/>
    <property type="molecule type" value="Genomic_DNA"/>
</dbReference>
<evidence type="ECO:0000313" key="2">
    <source>
        <dbReference type="Proteomes" id="UP001143910"/>
    </source>
</evidence>
<keyword evidence="2" id="KW-1185">Reference proteome</keyword>
<protein>
    <submittedName>
        <fullName evidence="1">Uncharacterized protein</fullName>
    </submittedName>
</protein>
<reference evidence="1" key="1">
    <citation type="submission" date="2022-08" db="EMBL/GenBank/DDBJ databases">
        <title>Genome Sequence of Lecanicillium fungicola.</title>
        <authorList>
            <person name="Buettner E."/>
        </authorList>
    </citation>
    <scope>NUCLEOTIDE SEQUENCE</scope>
    <source>
        <strain evidence="1">Babe33</strain>
    </source>
</reference>
<evidence type="ECO:0000313" key="1">
    <source>
        <dbReference type="EMBL" id="KAJ2969125.1"/>
    </source>
</evidence>
<dbReference type="Proteomes" id="UP001143910">
    <property type="component" value="Unassembled WGS sequence"/>
</dbReference>
<organism evidence="1 2">
    <name type="scientific">Zarea fungicola</name>
    <dbReference type="NCBI Taxonomy" id="93591"/>
    <lineage>
        <taxon>Eukaryota</taxon>
        <taxon>Fungi</taxon>
        <taxon>Dikarya</taxon>
        <taxon>Ascomycota</taxon>
        <taxon>Pezizomycotina</taxon>
        <taxon>Sordariomycetes</taxon>
        <taxon>Hypocreomycetidae</taxon>
        <taxon>Hypocreales</taxon>
        <taxon>Cordycipitaceae</taxon>
        <taxon>Zarea</taxon>
    </lineage>
</organism>
<gene>
    <name evidence="1" type="ORF">NQ176_g8835</name>
</gene>
<sequence>MPVFPYRGPQSLGGVAVRVFPVLKKWGLKTRDVPLYPIGCGVSQKTLDALGTHERQKCVSINARSLYHDLGVVAFDGCTYQQTQRIGQILAGTVALGGPAGLAAMSGGGFRKMPGRLDLPATFPDGDEGRPFDFTSGIEHLREAAVSHLRDHFRGEGYGDKAEIEFVERNTAIAIPADRPSPFHDTAYERRLLPVDVYWRLRPVKGQNSNTTGTGIKIDMSLYSVGTGLSLGTVSLTCRVRFRGTTPSQDSDSDSDDTSKAESKFIADIAEQNIKAAAGSSEGDVIEVALEAFRGTWELERQTWSARAEDIPHGGGLEEELTFSN</sequence>